<feature type="domain" description="BT4734-like N-terminal" evidence="1">
    <location>
        <begin position="56"/>
        <end position="166"/>
    </location>
</feature>
<dbReference type="Proteomes" id="UP001500353">
    <property type="component" value="Unassembled WGS sequence"/>
</dbReference>
<protein>
    <recommendedName>
        <fullName evidence="1">BT4734-like N-terminal domain-containing protein</fullName>
    </recommendedName>
</protein>
<dbReference type="Pfam" id="PF08800">
    <property type="entry name" value="BT4734-like_N"/>
    <property type="match status" value="1"/>
</dbReference>
<accession>A0ABP9MRE1</accession>
<evidence type="ECO:0000313" key="3">
    <source>
        <dbReference type="Proteomes" id="UP001500353"/>
    </source>
</evidence>
<evidence type="ECO:0000313" key="2">
    <source>
        <dbReference type="EMBL" id="GAA5100529.1"/>
    </source>
</evidence>
<sequence length="437" mass="50791">MINKINHCANRTITDSFNNIGEVIEFIRTPPSEHVKLVRDARSLKRGCEEYQNIKKYKLSAIAINFQYSNNYIKGKNLDKPTGYLYIDVDNLTEQDIEINTAYICAYWRSLSNKGLTLVVKVDGLTPDNFKIATQEIANALDIPYDPQAVSIDRLTVLSYDPNAYYNDNVEVFPVAEMMPVEIVQDSTAVDTEKSTHYNTINYNSIGYDCNGYKLRFSNLDELLQLYNIVYDEYGFYDLGKDNKLKYAQVFVPLKKVSKGNRENTLKSIAYQLVALNKKVDKGILLKYLYSINDGKMNPPLENNEVMETFEKVYRKLNDIEPIINAERRFIYDKLKKLSPTDKRRLNLKKINQDRKDKTISELLESMKNWNFELDGKMTIKSLEKVTGKNKKTIQIYYKALKTEIIINKSNSFEIFRSLDYSSLLRNLDDLMKYDLN</sequence>
<keyword evidence="3" id="KW-1185">Reference proteome</keyword>
<reference evidence="3" key="1">
    <citation type="journal article" date="2019" name="Int. J. Syst. Evol. Microbiol.">
        <title>The Global Catalogue of Microorganisms (GCM) 10K type strain sequencing project: providing services to taxonomists for standard genome sequencing and annotation.</title>
        <authorList>
            <consortium name="The Broad Institute Genomics Platform"/>
            <consortium name="The Broad Institute Genome Sequencing Center for Infectious Disease"/>
            <person name="Wu L."/>
            <person name="Ma J."/>
        </authorList>
    </citation>
    <scope>NUCLEOTIDE SEQUENCE [LARGE SCALE GENOMIC DNA]</scope>
    <source>
        <strain evidence="3">JCM 18019</strain>
    </source>
</reference>
<organism evidence="2 3">
    <name type="scientific">Chryseobacterium ginsengisoli</name>
    <dbReference type="NCBI Taxonomy" id="363853"/>
    <lineage>
        <taxon>Bacteria</taxon>
        <taxon>Pseudomonadati</taxon>
        <taxon>Bacteroidota</taxon>
        <taxon>Flavobacteriia</taxon>
        <taxon>Flavobacteriales</taxon>
        <taxon>Weeksellaceae</taxon>
        <taxon>Chryseobacterium group</taxon>
        <taxon>Chryseobacterium</taxon>
    </lineage>
</organism>
<evidence type="ECO:0000259" key="1">
    <source>
        <dbReference type="Pfam" id="PF08800"/>
    </source>
</evidence>
<dbReference type="RefSeq" id="WP_345207798.1">
    <property type="nucleotide sequence ID" value="NZ_BAABHX010000008.1"/>
</dbReference>
<name>A0ABP9MRE1_9FLAO</name>
<dbReference type="InterPro" id="IPR014907">
    <property type="entry name" value="BT4734-like_N"/>
</dbReference>
<proteinExistence type="predicted"/>
<comment type="caution">
    <text evidence="2">The sequence shown here is derived from an EMBL/GenBank/DDBJ whole genome shotgun (WGS) entry which is preliminary data.</text>
</comment>
<dbReference type="EMBL" id="BAABHX010000008">
    <property type="protein sequence ID" value="GAA5100529.1"/>
    <property type="molecule type" value="Genomic_DNA"/>
</dbReference>
<gene>
    <name evidence="2" type="ORF">GCM10023210_39150</name>
</gene>